<dbReference type="InterPro" id="IPR050406">
    <property type="entry name" value="FGGY_Carb_Kinase"/>
</dbReference>
<evidence type="ECO:0000259" key="4">
    <source>
        <dbReference type="Pfam" id="PF00370"/>
    </source>
</evidence>
<dbReference type="CDD" id="cd07773">
    <property type="entry name" value="ASKHA_NBD_FGGY_FK"/>
    <property type="match status" value="1"/>
</dbReference>
<evidence type="ECO:0000256" key="2">
    <source>
        <dbReference type="ARBA" id="ARBA00022679"/>
    </source>
</evidence>
<proteinExistence type="inferred from homology"/>
<evidence type="ECO:0000259" key="5">
    <source>
        <dbReference type="Pfam" id="PF02782"/>
    </source>
</evidence>
<dbReference type="InterPro" id="IPR043129">
    <property type="entry name" value="ATPase_NBD"/>
</dbReference>
<dbReference type="Gene3D" id="3.30.420.40">
    <property type="match status" value="2"/>
</dbReference>
<dbReference type="PIRSF" id="PIRSF000538">
    <property type="entry name" value="GlpK"/>
    <property type="match status" value="1"/>
</dbReference>
<dbReference type="PANTHER" id="PTHR43095:SF5">
    <property type="entry name" value="XYLULOSE KINASE"/>
    <property type="match status" value="1"/>
</dbReference>
<name>A0AAU8A5M8_9FIRM</name>
<dbReference type="GO" id="GO:0016301">
    <property type="term" value="F:kinase activity"/>
    <property type="evidence" value="ECO:0007669"/>
    <property type="project" value="UniProtKB-KW"/>
</dbReference>
<evidence type="ECO:0000313" key="6">
    <source>
        <dbReference type="EMBL" id="XCC61405.1"/>
    </source>
</evidence>
<dbReference type="EMBL" id="CP117826">
    <property type="protein sequence ID" value="XCC61405.1"/>
    <property type="molecule type" value="Genomic_DNA"/>
</dbReference>
<dbReference type="Pfam" id="PF02782">
    <property type="entry name" value="FGGY_C"/>
    <property type="match status" value="1"/>
</dbReference>
<evidence type="ECO:0000256" key="3">
    <source>
        <dbReference type="ARBA" id="ARBA00022777"/>
    </source>
</evidence>
<dbReference type="PANTHER" id="PTHR43095">
    <property type="entry name" value="SUGAR KINASE"/>
    <property type="match status" value="1"/>
</dbReference>
<sequence length="490" mass="53171">MNFCGLDVGTSGVKAVVFDETGRQAAAAYRAYGTQYDPDGLRGLDPRAMWEKTKEVLAEACAKAGGIDALAAASFGEAFVVLDDRDEPLHDIMIFTDPRGETEFLRASQGLPQEEIAAVCGLPFSPTYSISKLLYLKEKKPELYGRAKRVLFIEDYVGYMLSGNAAVDYSVAARSMLFDVKNYIWSERMTGHFGIDAGLFSAPVPAGTEIGTVRPSLARELGLPEGMKVVAGAHDQPASAIGAGLAPGSVVCSMGTSECMTPVYKGMFKPDAILQNGLPCEPIWNDGTYCTLAYNPSCGVLIEWFFRTFAAEETERSGPPFALFEENFPSRPTKLMVQPYLTGSGTPYLDAHARFAVLGAGLETTRYDLYRAVLEGLVLDQYLNKETLHAQGVEVESLVCVGGGSKSRPWLRLKADMMQIPVSTLTCSEAGALGCAALCAASTGAYSSVAEAAGRMAQKKDTIEPDPEYRELYREKFEEYRTLHARLVKQ</sequence>
<accession>A0AAU8A5M8</accession>
<dbReference type="GO" id="GO:0005975">
    <property type="term" value="P:carbohydrate metabolic process"/>
    <property type="evidence" value="ECO:0007669"/>
    <property type="project" value="InterPro"/>
</dbReference>
<dbReference type="InterPro" id="IPR018485">
    <property type="entry name" value="FGGY_C"/>
</dbReference>
<protein>
    <submittedName>
        <fullName evidence="6">FGGY family carbohydrate kinase</fullName>
    </submittedName>
</protein>
<dbReference type="InterPro" id="IPR000577">
    <property type="entry name" value="Carb_kinase_FGGY"/>
</dbReference>
<dbReference type="RefSeq" id="WP_353422891.1">
    <property type="nucleotide sequence ID" value="NZ_CP117826.1"/>
</dbReference>
<comment type="similarity">
    <text evidence="1">Belongs to the FGGY kinase family.</text>
</comment>
<keyword evidence="3 6" id="KW-0418">Kinase</keyword>
<dbReference type="AlphaFoldDB" id="A0AAU8A5M8"/>
<dbReference type="SUPFAM" id="SSF53067">
    <property type="entry name" value="Actin-like ATPase domain"/>
    <property type="match status" value="2"/>
</dbReference>
<feature type="domain" description="Carbohydrate kinase FGGY C-terminal" evidence="5">
    <location>
        <begin position="251"/>
        <end position="441"/>
    </location>
</feature>
<keyword evidence="2" id="KW-0808">Transferase</keyword>
<evidence type="ECO:0000256" key="1">
    <source>
        <dbReference type="ARBA" id="ARBA00009156"/>
    </source>
</evidence>
<organism evidence="6">
    <name type="scientific">Christensenella massiliensis</name>
    <dbReference type="NCBI Taxonomy" id="1805714"/>
    <lineage>
        <taxon>Bacteria</taxon>
        <taxon>Bacillati</taxon>
        <taxon>Bacillota</taxon>
        <taxon>Clostridia</taxon>
        <taxon>Christensenellales</taxon>
        <taxon>Christensenellaceae</taxon>
        <taxon>Christensenella</taxon>
    </lineage>
</organism>
<feature type="domain" description="Carbohydrate kinase FGGY N-terminal" evidence="4">
    <location>
        <begin position="4"/>
        <end position="242"/>
    </location>
</feature>
<dbReference type="InterPro" id="IPR018484">
    <property type="entry name" value="FGGY_N"/>
</dbReference>
<dbReference type="Pfam" id="PF00370">
    <property type="entry name" value="FGGY_N"/>
    <property type="match status" value="1"/>
</dbReference>
<gene>
    <name evidence="6" type="ORF">PUP29_07650</name>
</gene>
<reference evidence="6" key="1">
    <citation type="submission" date="2023-02" db="EMBL/GenBank/DDBJ databases">
        <title>Gut commensal Christensenella minuta modulates host metabolism via a new class of secondary bile acids.</title>
        <authorList>
            <person name="Liu C."/>
        </authorList>
    </citation>
    <scope>NUCLEOTIDE SEQUENCE</scope>
    <source>
        <strain evidence="6">CA70</strain>
    </source>
</reference>